<dbReference type="GO" id="GO:0005615">
    <property type="term" value="C:extracellular space"/>
    <property type="evidence" value="ECO:0007669"/>
    <property type="project" value="TreeGrafter"/>
</dbReference>
<feature type="domain" description="Aminopeptidase N-like N-terminal" evidence="11">
    <location>
        <begin position="12"/>
        <end position="193"/>
    </location>
</feature>
<dbReference type="Gene3D" id="1.10.390.10">
    <property type="entry name" value="Neutral Protease Domain 2"/>
    <property type="match status" value="1"/>
</dbReference>
<dbReference type="Gene3D" id="2.60.40.1910">
    <property type="match status" value="1"/>
</dbReference>
<dbReference type="InterPro" id="IPR027268">
    <property type="entry name" value="Peptidase_M4/M1_CTD_sf"/>
</dbReference>
<evidence type="ECO:0000256" key="8">
    <source>
        <dbReference type="ARBA" id="ARBA00023049"/>
    </source>
</evidence>
<feature type="domain" description="ERAP1-like C-terminal" evidence="10">
    <location>
        <begin position="514"/>
        <end position="805"/>
    </location>
</feature>
<gene>
    <name evidence="12" type="ORF">METZ01_LOCUS3961</name>
</gene>
<dbReference type="GO" id="GO:0070006">
    <property type="term" value="F:metalloaminopeptidase activity"/>
    <property type="evidence" value="ECO:0007669"/>
    <property type="project" value="TreeGrafter"/>
</dbReference>
<dbReference type="FunFam" id="1.10.390.10:FF:000006">
    <property type="entry name" value="Puromycin-sensitive aminopeptidase"/>
    <property type="match status" value="1"/>
</dbReference>
<dbReference type="InterPro" id="IPR024571">
    <property type="entry name" value="ERAP1-like_C_dom"/>
</dbReference>
<dbReference type="GO" id="GO:0016020">
    <property type="term" value="C:membrane"/>
    <property type="evidence" value="ECO:0007669"/>
    <property type="project" value="TreeGrafter"/>
</dbReference>
<dbReference type="PANTHER" id="PTHR11533:SF174">
    <property type="entry name" value="PUROMYCIN-SENSITIVE AMINOPEPTIDASE-RELATED"/>
    <property type="match status" value="1"/>
</dbReference>
<dbReference type="InterPro" id="IPR034016">
    <property type="entry name" value="M1_APN-typ"/>
</dbReference>
<evidence type="ECO:0000256" key="2">
    <source>
        <dbReference type="ARBA" id="ARBA00010136"/>
    </source>
</evidence>
<evidence type="ECO:0000256" key="1">
    <source>
        <dbReference type="ARBA" id="ARBA00001947"/>
    </source>
</evidence>
<dbReference type="Gene3D" id="2.60.40.1730">
    <property type="entry name" value="tricorn interacting facor f3 domain"/>
    <property type="match status" value="1"/>
</dbReference>
<dbReference type="InterPro" id="IPR050344">
    <property type="entry name" value="Peptidase_M1_aminopeptidases"/>
</dbReference>
<dbReference type="EMBL" id="UINC01000206">
    <property type="protein sequence ID" value="SUZ51107.1"/>
    <property type="molecule type" value="Genomic_DNA"/>
</dbReference>
<keyword evidence="6" id="KW-0378">Hydrolase</keyword>
<dbReference type="Pfam" id="PF01433">
    <property type="entry name" value="Peptidase_M1"/>
    <property type="match status" value="1"/>
</dbReference>
<keyword evidence="7" id="KW-0862">Zinc</keyword>
<name>A0A381N9C4_9ZZZZ</name>
<keyword evidence="8" id="KW-0482">Metalloprotease</keyword>
<dbReference type="Pfam" id="PF17900">
    <property type="entry name" value="Peptidase_M1_N"/>
    <property type="match status" value="1"/>
</dbReference>
<dbReference type="PANTHER" id="PTHR11533">
    <property type="entry name" value="PROTEASE M1 ZINC METALLOPROTEASE"/>
    <property type="match status" value="1"/>
</dbReference>
<accession>A0A381N9C4</accession>
<evidence type="ECO:0000256" key="6">
    <source>
        <dbReference type="ARBA" id="ARBA00022801"/>
    </source>
</evidence>
<evidence type="ECO:0000259" key="11">
    <source>
        <dbReference type="Pfam" id="PF17900"/>
    </source>
</evidence>
<evidence type="ECO:0000256" key="4">
    <source>
        <dbReference type="ARBA" id="ARBA00022670"/>
    </source>
</evidence>
<evidence type="ECO:0000259" key="9">
    <source>
        <dbReference type="Pfam" id="PF01433"/>
    </source>
</evidence>
<dbReference type="InterPro" id="IPR045357">
    <property type="entry name" value="Aminopeptidase_N-like_N"/>
</dbReference>
<dbReference type="InterPro" id="IPR042097">
    <property type="entry name" value="Aminopeptidase_N-like_N_sf"/>
</dbReference>
<dbReference type="GO" id="GO:0005737">
    <property type="term" value="C:cytoplasm"/>
    <property type="evidence" value="ECO:0007669"/>
    <property type="project" value="TreeGrafter"/>
</dbReference>
<protein>
    <recommendedName>
        <fullName evidence="13">Aminopeptidase</fullName>
    </recommendedName>
</protein>
<dbReference type="AlphaFoldDB" id="A0A381N9C4"/>
<reference evidence="12" key="1">
    <citation type="submission" date="2018-05" db="EMBL/GenBank/DDBJ databases">
        <authorList>
            <person name="Lanie J.A."/>
            <person name="Ng W.-L."/>
            <person name="Kazmierczak K.M."/>
            <person name="Andrzejewski T.M."/>
            <person name="Davidsen T.M."/>
            <person name="Wayne K.J."/>
            <person name="Tettelin H."/>
            <person name="Glass J.I."/>
            <person name="Rusch D."/>
            <person name="Podicherti R."/>
            <person name="Tsui H.-C.T."/>
            <person name="Winkler M.E."/>
        </authorList>
    </citation>
    <scope>NUCLEOTIDE SEQUENCE</scope>
</reference>
<comment type="similarity">
    <text evidence="2">Belongs to the peptidase M1 family.</text>
</comment>
<keyword evidence="4" id="KW-0645">Protease</keyword>
<dbReference type="PRINTS" id="PR00756">
    <property type="entry name" value="ALADIPTASE"/>
</dbReference>
<evidence type="ECO:0000256" key="3">
    <source>
        <dbReference type="ARBA" id="ARBA00022438"/>
    </source>
</evidence>
<comment type="cofactor">
    <cofactor evidence="1">
        <name>Zn(2+)</name>
        <dbReference type="ChEBI" id="CHEBI:29105"/>
    </cofactor>
</comment>
<dbReference type="Pfam" id="PF11838">
    <property type="entry name" value="ERAP1_C"/>
    <property type="match status" value="1"/>
</dbReference>
<evidence type="ECO:0000259" key="10">
    <source>
        <dbReference type="Pfam" id="PF11838"/>
    </source>
</evidence>
<keyword evidence="5" id="KW-0479">Metal-binding</keyword>
<dbReference type="Gene3D" id="1.25.50.20">
    <property type="match status" value="1"/>
</dbReference>
<keyword evidence="3" id="KW-0031">Aminopeptidase</keyword>
<dbReference type="SUPFAM" id="SSF55486">
    <property type="entry name" value="Metalloproteases ('zincins'), catalytic domain"/>
    <property type="match status" value="1"/>
</dbReference>
<dbReference type="GO" id="GO:0043171">
    <property type="term" value="P:peptide catabolic process"/>
    <property type="evidence" value="ECO:0007669"/>
    <property type="project" value="TreeGrafter"/>
</dbReference>
<dbReference type="SUPFAM" id="SSF63737">
    <property type="entry name" value="Leukotriene A4 hydrolase N-terminal domain"/>
    <property type="match status" value="1"/>
</dbReference>
<organism evidence="12">
    <name type="scientific">marine metagenome</name>
    <dbReference type="NCBI Taxonomy" id="408172"/>
    <lineage>
        <taxon>unclassified sequences</taxon>
        <taxon>metagenomes</taxon>
        <taxon>ecological metagenomes</taxon>
    </lineage>
</organism>
<dbReference type="InterPro" id="IPR001930">
    <property type="entry name" value="Peptidase_M1"/>
</dbReference>
<dbReference type="InterPro" id="IPR014782">
    <property type="entry name" value="Peptidase_M1_dom"/>
</dbReference>
<feature type="non-terminal residue" evidence="12">
    <location>
        <position position="1"/>
    </location>
</feature>
<feature type="domain" description="Peptidase M1 membrane alanine aminopeptidase" evidence="9">
    <location>
        <begin position="228"/>
        <end position="444"/>
    </location>
</feature>
<evidence type="ECO:0000256" key="5">
    <source>
        <dbReference type="ARBA" id="ARBA00022723"/>
    </source>
</evidence>
<evidence type="ECO:0008006" key="13">
    <source>
        <dbReference type="Google" id="ProtNLM"/>
    </source>
</evidence>
<evidence type="ECO:0000256" key="7">
    <source>
        <dbReference type="ARBA" id="ARBA00022833"/>
    </source>
</evidence>
<dbReference type="GO" id="GO:0042277">
    <property type="term" value="F:peptide binding"/>
    <property type="evidence" value="ECO:0007669"/>
    <property type="project" value="TreeGrafter"/>
</dbReference>
<sequence>VADHRLPRNVLPRHYELELAPNLVAHTFDGTVVIETTVVEPTDRITCNAAELVVHEAMAVVAERRIPLSVTVDEADQRLHLDASEPWAVGPLRLEVSFSGILNDRLRGFYRSTLVADDGTEHTIAATQFQSTDARRAFPCFDEPDMKATFGVSLVVSEDLLAVSNGAQASRTPLGNGTDRVAFVDTIPLSTYLVAFVVGPLEATEPVDVDGVPVRIVYPPGRGHQTAFALEVATHSLRWLADWYDLEVPGGKVDLVALPDFAFGAMENLGCITFREVLLLVDPDEADQRELEAVASVVSHELAHLWFGDLVTMRWWNGIWLNEAFATFMEVKAVEAWRPDWDMWSGFCADRAAAFDVDALASTRPIEYPVVTPADAESMFDVLTYEKGAAVVRMLEQFLGEETFRDGVRRYLSDHLGGNTDNADLWAALEAASGEPVGDLMENWIFHGGHPLVEVTADDGRCTLSQRPFRYDGRDDGTRWQVPVRLRTTVGEHRVLLGDRPVIVELDGPLLTGNADATGFHRTSLPAAPRPALLTAAERAMAVDDRWAATLAGHHDPATFAAFATAFATDLDLAVWQAVLRALGTMDLVAPERHEILAAEARSLLEGVVHHLGWEPTANDDDRTRRLRGAVLAAAGTLADDPSVVTEARRRWTASDPSDPAVDGAVVTLVASHGGPEERDAFRRLVNEAESAQVEQRHLRALALFPDRTAVEALLGEVHDSVVRTQDAPFLVRSLLAHPHHRALAWRSITDRWDDLASRLPSNSIARMLEGVRALVGPEVAPDVDRFLDDHPVPQGALMVAQHRERRMVNIRLRERLLD</sequence>
<proteinExistence type="inferred from homology"/>
<dbReference type="GO" id="GO:0006508">
    <property type="term" value="P:proteolysis"/>
    <property type="evidence" value="ECO:0007669"/>
    <property type="project" value="UniProtKB-KW"/>
</dbReference>
<evidence type="ECO:0000313" key="12">
    <source>
        <dbReference type="EMBL" id="SUZ51107.1"/>
    </source>
</evidence>
<dbReference type="GO" id="GO:0008270">
    <property type="term" value="F:zinc ion binding"/>
    <property type="evidence" value="ECO:0007669"/>
    <property type="project" value="InterPro"/>
</dbReference>
<dbReference type="CDD" id="cd09601">
    <property type="entry name" value="M1_APN-Q_like"/>
    <property type="match status" value="1"/>
</dbReference>